<feature type="domain" description="HTH lacI-type" evidence="4">
    <location>
        <begin position="7"/>
        <end position="61"/>
    </location>
</feature>
<gene>
    <name evidence="5" type="primary">degA_1</name>
    <name evidence="5" type="ORF">Mgrana_00166</name>
</gene>
<evidence type="ECO:0000259" key="4">
    <source>
        <dbReference type="PROSITE" id="PS50932"/>
    </source>
</evidence>
<dbReference type="CDD" id="cd06267">
    <property type="entry name" value="PBP1_LacI_sugar_binding-like"/>
    <property type="match status" value="1"/>
</dbReference>
<dbReference type="AlphaFoldDB" id="A0A399FB10"/>
<comment type="caution">
    <text evidence="5">The sequence shown here is derived from an EMBL/GenBank/DDBJ whole genome shotgun (WGS) entry which is preliminary data.</text>
</comment>
<dbReference type="GO" id="GO:0003700">
    <property type="term" value="F:DNA-binding transcription factor activity"/>
    <property type="evidence" value="ECO:0007669"/>
    <property type="project" value="TreeGrafter"/>
</dbReference>
<evidence type="ECO:0000313" key="5">
    <source>
        <dbReference type="EMBL" id="RIH93817.1"/>
    </source>
</evidence>
<dbReference type="InterPro" id="IPR010982">
    <property type="entry name" value="Lambda_DNA-bd_dom_sf"/>
</dbReference>
<name>A0A399FB10_9DEIN</name>
<sequence>MEHRRSPTISDVARVAQVSTGTVSRVLNGRPGVHPETRERVLEAVQRLAYTPMQAARELTGHTETVGILLAPEVRRYIPYYLLFFEHLAEAVWREGMRLEEIPTDPVGLPLKAARAYVLMGAHDHDPRLERLAAQGIPFALIGVYPGTFCVAPDDLAGGYMATRHLLELGHRDILHLTGQPQHQAGRERLAGYRNALSAYGVGYREELVLDGDFSTLTAYRRLRRAWEGGLRFSAVFAASDEMAVGALAALEDVGVSVPLEVSVVGYDDLPEIGSMLTTVRQDIAEIARTAVGLLKEGMAGAQPRGVRVPVQLVVRGSSSRYQPDALGP</sequence>
<dbReference type="Pfam" id="PF13377">
    <property type="entry name" value="Peripla_BP_3"/>
    <property type="match status" value="1"/>
</dbReference>
<proteinExistence type="predicted"/>
<evidence type="ECO:0000256" key="1">
    <source>
        <dbReference type="ARBA" id="ARBA00023015"/>
    </source>
</evidence>
<dbReference type="GO" id="GO:0000976">
    <property type="term" value="F:transcription cis-regulatory region binding"/>
    <property type="evidence" value="ECO:0007669"/>
    <property type="project" value="TreeGrafter"/>
</dbReference>
<organism evidence="5 6">
    <name type="scientific">Meiothermus granaticius NBRC 107808</name>
    <dbReference type="NCBI Taxonomy" id="1227551"/>
    <lineage>
        <taxon>Bacteria</taxon>
        <taxon>Thermotogati</taxon>
        <taxon>Deinococcota</taxon>
        <taxon>Deinococci</taxon>
        <taxon>Thermales</taxon>
        <taxon>Thermaceae</taxon>
        <taxon>Meiothermus</taxon>
    </lineage>
</organism>
<dbReference type="InterPro" id="IPR028082">
    <property type="entry name" value="Peripla_BP_I"/>
</dbReference>
<dbReference type="PROSITE" id="PS50932">
    <property type="entry name" value="HTH_LACI_2"/>
    <property type="match status" value="1"/>
</dbReference>
<dbReference type="SUPFAM" id="SSF47413">
    <property type="entry name" value="lambda repressor-like DNA-binding domains"/>
    <property type="match status" value="1"/>
</dbReference>
<reference evidence="5 6" key="1">
    <citation type="submission" date="2018-08" db="EMBL/GenBank/DDBJ databases">
        <title>Meiothermus granaticius genome AF-68 sequencing project.</title>
        <authorList>
            <person name="Da Costa M.S."/>
            <person name="Albuquerque L."/>
            <person name="Raposo P."/>
            <person name="Froufe H.J.C."/>
            <person name="Barroso C.S."/>
            <person name="Egas C."/>
        </authorList>
    </citation>
    <scope>NUCLEOTIDE SEQUENCE [LARGE SCALE GENOMIC DNA]</scope>
    <source>
        <strain evidence="5 6">AF-68</strain>
    </source>
</reference>
<dbReference type="RefSeq" id="WP_119355706.1">
    <property type="nucleotide sequence ID" value="NZ_BJXM01000004.1"/>
</dbReference>
<protein>
    <submittedName>
        <fullName evidence="5">HTH-type transcriptional regulator DegA</fullName>
    </submittedName>
</protein>
<dbReference type="PROSITE" id="PS00356">
    <property type="entry name" value="HTH_LACI_1"/>
    <property type="match status" value="1"/>
</dbReference>
<evidence type="ECO:0000256" key="3">
    <source>
        <dbReference type="ARBA" id="ARBA00023163"/>
    </source>
</evidence>
<dbReference type="PRINTS" id="PR00036">
    <property type="entry name" value="HTHLACI"/>
</dbReference>
<dbReference type="SUPFAM" id="SSF53822">
    <property type="entry name" value="Periplasmic binding protein-like I"/>
    <property type="match status" value="1"/>
</dbReference>
<dbReference type="EMBL" id="QWLB01000002">
    <property type="protein sequence ID" value="RIH93817.1"/>
    <property type="molecule type" value="Genomic_DNA"/>
</dbReference>
<dbReference type="Pfam" id="PF00356">
    <property type="entry name" value="LacI"/>
    <property type="match status" value="1"/>
</dbReference>
<accession>A0A399FB10</accession>
<dbReference type="Gene3D" id="3.40.50.2300">
    <property type="match status" value="2"/>
</dbReference>
<keyword evidence="2" id="KW-0238">DNA-binding</keyword>
<dbReference type="Proteomes" id="UP000266178">
    <property type="component" value="Unassembled WGS sequence"/>
</dbReference>
<dbReference type="CDD" id="cd01392">
    <property type="entry name" value="HTH_LacI"/>
    <property type="match status" value="1"/>
</dbReference>
<keyword evidence="6" id="KW-1185">Reference proteome</keyword>
<dbReference type="PANTHER" id="PTHR30146">
    <property type="entry name" value="LACI-RELATED TRANSCRIPTIONAL REPRESSOR"/>
    <property type="match status" value="1"/>
</dbReference>
<dbReference type="InterPro" id="IPR000843">
    <property type="entry name" value="HTH_LacI"/>
</dbReference>
<evidence type="ECO:0000313" key="6">
    <source>
        <dbReference type="Proteomes" id="UP000266178"/>
    </source>
</evidence>
<dbReference type="OrthoDB" id="308642at2"/>
<keyword evidence="1" id="KW-0805">Transcription regulation</keyword>
<keyword evidence="3" id="KW-0804">Transcription</keyword>
<evidence type="ECO:0000256" key="2">
    <source>
        <dbReference type="ARBA" id="ARBA00023125"/>
    </source>
</evidence>
<dbReference type="SMART" id="SM00354">
    <property type="entry name" value="HTH_LACI"/>
    <property type="match status" value="1"/>
</dbReference>
<dbReference type="InterPro" id="IPR046335">
    <property type="entry name" value="LacI/GalR-like_sensor"/>
</dbReference>
<dbReference type="Gene3D" id="1.10.260.40">
    <property type="entry name" value="lambda repressor-like DNA-binding domains"/>
    <property type="match status" value="1"/>
</dbReference>
<dbReference type="PANTHER" id="PTHR30146:SF109">
    <property type="entry name" value="HTH-TYPE TRANSCRIPTIONAL REGULATOR GALS"/>
    <property type="match status" value="1"/>
</dbReference>